<protein>
    <submittedName>
        <fullName evidence="2">Uncharacterized protein</fullName>
    </submittedName>
</protein>
<evidence type="ECO:0000313" key="2">
    <source>
        <dbReference type="EMBL" id="EMI25505.1"/>
    </source>
</evidence>
<evidence type="ECO:0000256" key="1">
    <source>
        <dbReference type="SAM" id="MobiDB-lite"/>
    </source>
</evidence>
<proteinExistence type="predicted"/>
<dbReference type="EMBL" id="ANOF01000124">
    <property type="protein sequence ID" value="EMI25505.1"/>
    <property type="molecule type" value="Genomic_DNA"/>
</dbReference>
<gene>
    <name evidence="2" type="ORF">RESH_03856</name>
</gene>
<feature type="region of interest" description="Disordered" evidence="1">
    <location>
        <begin position="26"/>
        <end position="48"/>
    </location>
</feature>
<feature type="compositionally biased region" description="Basic and acidic residues" evidence="1">
    <location>
        <begin position="62"/>
        <end position="72"/>
    </location>
</feature>
<dbReference type="AlphaFoldDB" id="M5S1S7"/>
<organism evidence="2 3">
    <name type="scientific">Rhodopirellula europaea SH398</name>
    <dbReference type="NCBI Taxonomy" id="1263868"/>
    <lineage>
        <taxon>Bacteria</taxon>
        <taxon>Pseudomonadati</taxon>
        <taxon>Planctomycetota</taxon>
        <taxon>Planctomycetia</taxon>
        <taxon>Pirellulales</taxon>
        <taxon>Pirellulaceae</taxon>
        <taxon>Rhodopirellula</taxon>
    </lineage>
</organism>
<reference evidence="2 3" key="1">
    <citation type="journal article" date="2013" name="Mar. Genomics">
        <title>Expression of sulfatases in Rhodopirellula baltica and the diversity of sulfatases in the genus Rhodopirellula.</title>
        <authorList>
            <person name="Wegner C.E."/>
            <person name="Richter-Heitmann T."/>
            <person name="Klindworth A."/>
            <person name="Klockow C."/>
            <person name="Richter M."/>
            <person name="Achstetter T."/>
            <person name="Glockner F.O."/>
            <person name="Harder J."/>
        </authorList>
    </citation>
    <scope>NUCLEOTIDE SEQUENCE [LARGE SCALE GENOMIC DNA]</scope>
    <source>
        <strain evidence="2 3">SH398</strain>
    </source>
</reference>
<feature type="region of interest" description="Disordered" evidence="1">
    <location>
        <begin position="62"/>
        <end position="109"/>
    </location>
</feature>
<comment type="caution">
    <text evidence="2">The sequence shown here is derived from an EMBL/GenBank/DDBJ whole genome shotgun (WGS) entry which is preliminary data.</text>
</comment>
<dbReference type="Proteomes" id="UP000011996">
    <property type="component" value="Unassembled WGS sequence"/>
</dbReference>
<sequence length="109" mass="11793">MSFGGCIGHAAGQGFGALSIERIDPRETDSASKLKRGSSLNNKLTRETAVTRKHYLPLPREEKRILSGEKNRTTTAMDQIPVLPLGTVRSAKTSPSRSSMPDCSTLPKP</sequence>
<evidence type="ECO:0000313" key="3">
    <source>
        <dbReference type="Proteomes" id="UP000011996"/>
    </source>
</evidence>
<feature type="compositionally biased region" description="Polar residues" evidence="1">
    <location>
        <begin position="90"/>
        <end position="102"/>
    </location>
</feature>
<dbReference type="STRING" id="1263868.RESH_03856"/>
<accession>M5S1S7</accession>
<name>M5S1S7_9BACT</name>